<feature type="compositionally biased region" description="Polar residues" evidence="3">
    <location>
        <begin position="1"/>
        <end position="10"/>
    </location>
</feature>
<gene>
    <name evidence="5" type="ORF">PLXY2_LOCUS9811</name>
</gene>
<proteinExistence type="predicted"/>
<organism evidence="5 6">
    <name type="scientific">Plutella xylostella</name>
    <name type="common">Diamondback moth</name>
    <name type="synonym">Plutella maculipennis</name>
    <dbReference type="NCBI Taxonomy" id="51655"/>
    <lineage>
        <taxon>Eukaryota</taxon>
        <taxon>Metazoa</taxon>
        <taxon>Ecdysozoa</taxon>
        <taxon>Arthropoda</taxon>
        <taxon>Hexapoda</taxon>
        <taxon>Insecta</taxon>
        <taxon>Pterygota</taxon>
        <taxon>Neoptera</taxon>
        <taxon>Endopterygota</taxon>
        <taxon>Lepidoptera</taxon>
        <taxon>Glossata</taxon>
        <taxon>Ditrysia</taxon>
        <taxon>Yponomeutoidea</taxon>
        <taxon>Plutellidae</taxon>
        <taxon>Plutella</taxon>
    </lineage>
</organism>
<dbReference type="GO" id="GO:0005737">
    <property type="term" value="C:cytoplasm"/>
    <property type="evidence" value="ECO:0007669"/>
    <property type="project" value="TreeGrafter"/>
</dbReference>
<dbReference type="Proteomes" id="UP000653454">
    <property type="component" value="Unassembled WGS sequence"/>
</dbReference>
<feature type="region of interest" description="Disordered" evidence="3">
    <location>
        <begin position="448"/>
        <end position="527"/>
    </location>
</feature>
<dbReference type="InterPro" id="IPR000504">
    <property type="entry name" value="RRM_dom"/>
</dbReference>
<accession>A0A8S4FRJ5</accession>
<dbReference type="PANTHER" id="PTHR23003:SF3">
    <property type="entry name" value="FI21236P1-RELATED"/>
    <property type="match status" value="1"/>
</dbReference>
<dbReference type="GO" id="GO:0005634">
    <property type="term" value="C:nucleus"/>
    <property type="evidence" value="ECO:0007669"/>
    <property type="project" value="TreeGrafter"/>
</dbReference>
<dbReference type="InterPro" id="IPR035979">
    <property type="entry name" value="RBD_domain_sf"/>
</dbReference>
<dbReference type="GO" id="GO:0003729">
    <property type="term" value="F:mRNA binding"/>
    <property type="evidence" value="ECO:0007669"/>
    <property type="project" value="TreeGrafter"/>
</dbReference>
<feature type="compositionally biased region" description="Polar residues" evidence="3">
    <location>
        <begin position="450"/>
        <end position="487"/>
    </location>
</feature>
<feature type="compositionally biased region" description="Acidic residues" evidence="3">
    <location>
        <begin position="63"/>
        <end position="83"/>
    </location>
</feature>
<feature type="region of interest" description="Disordered" evidence="3">
    <location>
        <begin position="46"/>
        <end position="120"/>
    </location>
</feature>
<name>A0A8S4FRJ5_PLUXY</name>
<protein>
    <submittedName>
        <fullName evidence="5">(diamondback moth) hypothetical protein</fullName>
    </submittedName>
</protein>
<dbReference type="PANTHER" id="PTHR23003">
    <property type="entry name" value="RNA RECOGNITION MOTIF RRM DOMAIN CONTAINING PROTEIN"/>
    <property type="match status" value="1"/>
</dbReference>
<feature type="region of interest" description="Disordered" evidence="3">
    <location>
        <begin position="710"/>
        <end position="748"/>
    </location>
</feature>
<dbReference type="SUPFAM" id="SSF54928">
    <property type="entry name" value="RNA-binding domain, RBD"/>
    <property type="match status" value="2"/>
</dbReference>
<evidence type="ECO:0000259" key="4">
    <source>
        <dbReference type="PROSITE" id="PS50102"/>
    </source>
</evidence>
<keyword evidence="6" id="KW-1185">Reference proteome</keyword>
<comment type="caution">
    <text evidence="5">The sequence shown here is derived from an EMBL/GenBank/DDBJ whole genome shotgun (WGS) entry which is preliminary data.</text>
</comment>
<feature type="compositionally biased region" description="Basic residues" evidence="3">
    <location>
        <begin position="109"/>
        <end position="120"/>
    </location>
</feature>
<dbReference type="AlphaFoldDB" id="A0A8S4FRJ5"/>
<evidence type="ECO:0000313" key="6">
    <source>
        <dbReference type="Proteomes" id="UP000653454"/>
    </source>
</evidence>
<feature type="compositionally biased region" description="Low complexity" evidence="3">
    <location>
        <begin position="488"/>
        <end position="505"/>
    </location>
</feature>
<dbReference type="InterPro" id="IPR050374">
    <property type="entry name" value="RRT5_SRSF_SR"/>
</dbReference>
<dbReference type="CDD" id="cd00590">
    <property type="entry name" value="RRM_SF"/>
    <property type="match status" value="1"/>
</dbReference>
<dbReference type="Pfam" id="PF00076">
    <property type="entry name" value="RRM_1"/>
    <property type="match status" value="1"/>
</dbReference>
<feature type="compositionally biased region" description="Polar residues" evidence="3">
    <location>
        <begin position="506"/>
        <end position="527"/>
    </location>
</feature>
<dbReference type="SMART" id="SM00360">
    <property type="entry name" value="RRM"/>
    <property type="match status" value="2"/>
</dbReference>
<sequence>MSNNRCNLQVKQEPATPDCSKDEDEISLDNLCKAIDTVVKSDIVSNDGTVLIKQEEESVGGSSDDESVDGDDETTRDLEEDTDVSMPKTATKRPYSLISEGPEENVNVKRGKKKKKRSGKKRHNEYFMAVWGFPANFTEAQITTSMMEMFPNAQRFEVLEHGESTLKVAWFKFKDNPQCTAARDVILNGAEAGGQKLSVVKGNSCLRKKVLTGIVMPIRRSQNEDVSTSVLGEDDNDETEDLCDKDIWDKDPSGMYGLSIAHLNKIRVKPPLSPWVHISNFSCSALRLKDLLSLAGSVLICNIKMSDKMSKTLVAKAKFSHPIEAAQAVSMFNGISLDGDTLVVAMDPNSYSINDLLPVGVKNLGPGFGINGEPEADIVRKCQRYFQGKNVDINPELFSVNPDLRCDKSTQTVVQDDMRPFTVIIKELIDKGVRGTDIMNALRRIRIPNKGNNESHGNLPSRTQDSNVTTTPHLQKPSHSTISSQMKNSSSQNTSHQTTNASSNNLPASATSNNFGEHNNQIKSSLEMNVVRPNTVRDGTNRLERPNWSQPGGNVIRTEHNVMASGPNVVQSASNMPGPGNNSYMMASTHNMINSEPNNMRSEYNMMESGPKIEENRNNIANFRPNMDGVRHNMIGAENNNVLGPASYIMGERWSRNNMMDSGPNINDGRYRNMMGSGQNMGGPGWSGMEPNMIGPGNNMASGPNMTGPGNNMASGPNMTGPGNNMASGPNMTGPGNNMASGPNMTGPGNNMMSHGQNLMGFGQNTTGSNFNNMMERSVSLQPDGSHKILLSIKNLPPSVTLEQLEHKMAACGDVQFVNIVGSGTAFVRFHNEMGARRCIQFYDNSIVDGNRIQVNLA</sequence>
<dbReference type="EMBL" id="CAJHNJ030000040">
    <property type="protein sequence ID" value="CAG9130251.1"/>
    <property type="molecule type" value="Genomic_DNA"/>
</dbReference>
<dbReference type="Gene3D" id="3.30.70.330">
    <property type="match status" value="1"/>
</dbReference>
<feature type="region of interest" description="Disordered" evidence="3">
    <location>
        <begin position="1"/>
        <end position="23"/>
    </location>
</feature>
<dbReference type="PROSITE" id="PS50102">
    <property type="entry name" value="RRM"/>
    <property type="match status" value="1"/>
</dbReference>
<keyword evidence="1 2" id="KW-0694">RNA-binding</keyword>
<evidence type="ECO:0000256" key="2">
    <source>
        <dbReference type="PROSITE-ProRule" id="PRU00176"/>
    </source>
</evidence>
<reference evidence="5" key="1">
    <citation type="submission" date="2020-11" db="EMBL/GenBank/DDBJ databases">
        <authorList>
            <person name="Whiteford S."/>
        </authorList>
    </citation>
    <scope>NUCLEOTIDE SEQUENCE</scope>
</reference>
<evidence type="ECO:0000256" key="1">
    <source>
        <dbReference type="ARBA" id="ARBA00022884"/>
    </source>
</evidence>
<dbReference type="GO" id="GO:1990904">
    <property type="term" value="C:ribonucleoprotein complex"/>
    <property type="evidence" value="ECO:0007669"/>
    <property type="project" value="TreeGrafter"/>
</dbReference>
<dbReference type="InterPro" id="IPR012677">
    <property type="entry name" value="Nucleotide-bd_a/b_plait_sf"/>
</dbReference>
<feature type="domain" description="RRM" evidence="4">
    <location>
        <begin position="789"/>
        <end position="858"/>
    </location>
</feature>
<evidence type="ECO:0000256" key="3">
    <source>
        <dbReference type="SAM" id="MobiDB-lite"/>
    </source>
</evidence>
<evidence type="ECO:0000313" key="5">
    <source>
        <dbReference type="EMBL" id="CAG9130251.1"/>
    </source>
</evidence>